<protein>
    <recommendedName>
        <fullName evidence="9">Gram-positive cocci surface proteins LPxTG domain-containing protein</fullName>
    </recommendedName>
</protein>
<dbReference type="Proteomes" id="UP000185568">
    <property type="component" value="Unassembled WGS sequence"/>
</dbReference>
<dbReference type="InterPro" id="IPR041033">
    <property type="entry name" value="SpaA_PFL_dom_1"/>
</dbReference>
<feature type="transmembrane region" description="Helical" evidence="7">
    <location>
        <begin position="456"/>
        <end position="473"/>
    </location>
</feature>
<keyword evidence="4" id="KW-0964">Secreted</keyword>
<keyword evidence="7" id="KW-1133">Transmembrane helix</keyword>
<evidence type="ECO:0000256" key="6">
    <source>
        <dbReference type="ARBA" id="ARBA00023088"/>
    </source>
</evidence>
<keyword evidence="5 8" id="KW-0732">Signal</keyword>
<dbReference type="InterPro" id="IPR019931">
    <property type="entry name" value="LPXTG_anchor"/>
</dbReference>
<evidence type="ECO:0000256" key="4">
    <source>
        <dbReference type="ARBA" id="ARBA00022525"/>
    </source>
</evidence>
<name>A0A1Q8Q9T4_9BACI</name>
<dbReference type="InterPro" id="IPR013783">
    <property type="entry name" value="Ig-like_fold"/>
</dbReference>
<feature type="signal peptide" evidence="8">
    <location>
        <begin position="1"/>
        <end position="23"/>
    </location>
</feature>
<keyword evidence="6" id="KW-0572">Peptidoglycan-anchor</keyword>
<gene>
    <name evidence="10" type="ORF">BTO30_01395</name>
</gene>
<evidence type="ECO:0000256" key="7">
    <source>
        <dbReference type="SAM" id="Phobius"/>
    </source>
</evidence>
<accession>A0A1Q8Q9T4</accession>
<evidence type="ECO:0000256" key="5">
    <source>
        <dbReference type="ARBA" id="ARBA00022729"/>
    </source>
</evidence>
<keyword evidence="7" id="KW-0812">Transmembrane</keyword>
<reference evidence="10 11" key="1">
    <citation type="submission" date="2016-12" db="EMBL/GenBank/DDBJ databases">
        <title>Domibacillus antri genome sequencing.</title>
        <authorList>
            <person name="Verma A."/>
            <person name="Krishnamurthi S."/>
        </authorList>
    </citation>
    <scope>NUCLEOTIDE SEQUENCE [LARGE SCALE GENOMIC DNA]</scope>
    <source>
        <strain evidence="10 11">XD80</strain>
    </source>
</reference>
<dbReference type="Gene3D" id="2.60.40.10">
    <property type="entry name" value="Immunoglobulins"/>
    <property type="match status" value="3"/>
</dbReference>
<dbReference type="PROSITE" id="PS50847">
    <property type="entry name" value="GRAM_POS_ANCHORING"/>
    <property type="match status" value="1"/>
</dbReference>
<evidence type="ECO:0000313" key="11">
    <source>
        <dbReference type="Proteomes" id="UP000185568"/>
    </source>
</evidence>
<dbReference type="Gene3D" id="2.60.40.1280">
    <property type="match status" value="1"/>
</dbReference>
<organism evidence="10 11">
    <name type="scientific">Domibacillus antri</name>
    <dbReference type="NCBI Taxonomy" id="1714264"/>
    <lineage>
        <taxon>Bacteria</taxon>
        <taxon>Bacillati</taxon>
        <taxon>Bacillota</taxon>
        <taxon>Bacilli</taxon>
        <taxon>Bacillales</taxon>
        <taxon>Bacillaceae</taxon>
        <taxon>Domibacillus</taxon>
    </lineage>
</organism>
<proteinExistence type="inferred from homology"/>
<feature type="domain" description="Gram-positive cocci surface proteins LPxTG" evidence="9">
    <location>
        <begin position="447"/>
        <end position="479"/>
    </location>
</feature>
<evidence type="ECO:0000259" key="9">
    <source>
        <dbReference type="PROSITE" id="PS50847"/>
    </source>
</evidence>
<dbReference type="PANTHER" id="PTHR36108">
    <property type="entry name" value="COLOSSIN-B-RELATED"/>
    <property type="match status" value="1"/>
</dbReference>
<keyword evidence="7" id="KW-0472">Membrane</keyword>
<dbReference type="EMBL" id="MSDU01000003">
    <property type="protein sequence ID" value="OLN24097.1"/>
    <property type="molecule type" value="Genomic_DNA"/>
</dbReference>
<evidence type="ECO:0000256" key="8">
    <source>
        <dbReference type="SAM" id="SignalP"/>
    </source>
</evidence>
<dbReference type="NCBIfam" id="TIGR01167">
    <property type="entry name" value="LPXTG_anchor"/>
    <property type="match status" value="1"/>
</dbReference>
<dbReference type="InterPro" id="IPR011252">
    <property type="entry name" value="Fibrogen-bd_dom1"/>
</dbReference>
<dbReference type="PANTHER" id="PTHR36108:SF13">
    <property type="entry name" value="COLOSSIN-B-RELATED"/>
    <property type="match status" value="1"/>
</dbReference>
<comment type="similarity">
    <text evidence="2">Belongs to the serine-aspartate repeat-containing protein (SDr) family.</text>
</comment>
<dbReference type="AlphaFoldDB" id="A0A1Q8Q9T4"/>
<dbReference type="InterPro" id="IPR008966">
    <property type="entry name" value="Adhesion_dom_sf"/>
</dbReference>
<evidence type="ECO:0000256" key="1">
    <source>
        <dbReference type="ARBA" id="ARBA00004168"/>
    </source>
</evidence>
<feature type="chain" id="PRO_5012751042" description="Gram-positive cocci surface proteins LPxTG domain-containing protein" evidence="8">
    <location>
        <begin position="24"/>
        <end position="479"/>
    </location>
</feature>
<keyword evidence="11" id="KW-1185">Reference proteome</keyword>
<comment type="caution">
    <text evidence="10">The sequence shown here is derived from an EMBL/GenBank/DDBJ whole genome shotgun (WGS) entry which is preliminary data.</text>
</comment>
<dbReference type="OrthoDB" id="2056845at2"/>
<dbReference type="SUPFAM" id="SSF49478">
    <property type="entry name" value="Cna protein B-type domain"/>
    <property type="match status" value="3"/>
</dbReference>
<dbReference type="SUPFAM" id="SSF49401">
    <property type="entry name" value="Bacterial adhesins"/>
    <property type="match status" value="1"/>
</dbReference>
<comment type="subcellular location">
    <subcellularLocation>
        <location evidence="1">Secreted</location>
        <location evidence="1">Cell wall</location>
        <topology evidence="1">Peptidoglycan-anchor</topology>
    </subcellularLocation>
</comment>
<dbReference type="Pfam" id="PF17802">
    <property type="entry name" value="SpaA"/>
    <property type="match status" value="3"/>
</dbReference>
<dbReference type="RefSeq" id="WP_075396915.1">
    <property type="nucleotide sequence ID" value="NZ_MSDU01000003.1"/>
</dbReference>
<evidence type="ECO:0000256" key="3">
    <source>
        <dbReference type="ARBA" id="ARBA00022512"/>
    </source>
</evidence>
<dbReference type="Pfam" id="PF00746">
    <property type="entry name" value="Gram_pos_anchor"/>
    <property type="match status" value="1"/>
</dbReference>
<evidence type="ECO:0000313" key="10">
    <source>
        <dbReference type="EMBL" id="OLN24097.1"/>
    </source>
</evidence>
<keyword evidence="3" id="KW-0134">Cell wall</keyword>
<dbReference type="GO" id="GO:0007155">
    <property type="term" value="P:cell adhesion"/>
    <property type="evidence" value="ECO:0007669"/>
    <property type="project" value="InterPro"/>
</dbReference>
<sequence length="479" mass="50287">MKKFFMLFLALLIAVGLAHPAQAVDETAFYDGVKVTHADGGTDQPFAKNEQLMIELAWSYKGDAPAAMTLPDIFNVRDNIQKTLTTKDGTNIGTVKVDAGARVVTAAFDRDAAIEFGTAGTIFIPVLFNEAKVTAAGTYNASFNIGRTEPAEVKMTVTKTMTGTGALRVTAFDAETKAKLAGSVFTVVNSAGKVVASLTTNSAGEASVPNLPYGTYVVTQTAAPAGYAVPDQPWTVQLNAAVVTKEAAHTKASGLIGGLTITAVEKGTAMPIQGAEFELKSENGLYVKTAVTDANGNASLTGLSYGNYTLTQTKTAEGYILPAESWPIVISRQTAAAQKVENISEYGTLSITKTDGKSGEVLKGAEFSLYFYTGDQKLVAKVVTDDKGEAVFKNLEAGKYTLEETKAPSGYTRSAEKTVVTIVSGETLELKKENTKTTTAAAASGTLPRTGDDSSILYMFGGGLLAAGAFLLMKKGKRA</sequence>
<evidence type="ECO:0000256" key="2">
    <source>
        <dbReference type="ARBA" id="ARBA00007257"/>
    </source>
</evidence>
<dbReference type="STRING" id="1714264.BTO30_01395"/>